<evidence type="ECO:0000256" key="12">
    <source>
        <dbReference type="ARBA" id="ARBA00023157"/>
    </source>
</evidence>
<evidence type="ECO:0000256" key="4">
    <source>
        <dbReference type="ARBA" id="ARBA00022475"/>
    </source>
</evidence>
<comment type="domain">
    <text evidence="14">The ZP domain is involved in the polymerization of the ZP proteins to form the zona pellucida.</text>
</comment>
<evidence type="ECO:0000256" key="2">
    <source>
        <dbReference type="ARBA" id="ARBA00006735"/>
    </source>
</evidence>
<dbReference type="InterPro" id="IPR042235">
    <property type="entry name" value="ZP-C_dom"/>
</dbReference>
<keyword evidence="5 14" id="KW-0964">Secreted</keyword>
<keyword evidence="4 14" id="KW-1003">Cell membrane</keyword>
<dbReference type="EMBL" id="OZ035844">
    <property type="protein sequence ID" value="CAL1598196.1"/>
    <property type="molecule type" value="Genomic_DNA"/>
</dbReference>
<dbReference type="PRINTS" id="PR00023">
    <property type="entry name" value="ZPELLUCIDA"/>
</dbReference>
<dbReference type="Pfam" id="PF00100">
    <property type="entry name" value="Zona_pellucida"/>
    <property type="match status" value="1"/>
</dbReference>
<evidence type="ECO:0000259" key="16">
    <source>
        <dbReference type="PROSITE" id="PS51034"/>
    </source>
</evidence>
<evidence type="ECO:0000313" key="17">
    <source>
        <dbReference type="EMBL" id="CAL1598196.1"/>
    </source>
</evidence>
<comment type="similarity">
    <text evidence="2 14">Belongs to the ZP domain family. ZPC subfamily.</text>
</comment>
<keyword evidence="13" id="KW-0325">Glycoprotein</keyword>
<evidence type="ECO:0000256" key="7">
    <source>
        <dbReference type="ARBA" id="ARBA00022685"/>
    </source>
</evidence>
<dbReference type="FunFam" id="2.60.40.3210:FF:000001">
    <property type="entry name" value="Zona pellucida sperm-binding protein 3"/>
    <property type="match status" value="1"/>
</dbReference>
<dbReference type="Gene3D" id="2.60.40.4100">
    <property type="entry name" value="Zona pellucida, ZP-C domain"/>
    <property type="match status" value="1"/>
</dbReference>
<keyword evidence="7 14" id="KW-0165">Cleavage on pair of basic residues</keyword>
<evidence type="ECO:0000256" key="14">
    <source>
        <dbReference type="RuleBase" id="RU367066"/>
    </source>
</evidence>
<dbReference type="GO" id="GO:0007339">
    <property type="term" value="P:binding of sperm to zona pellucida"/>
    <property type="evidence" value="ECO:0007669"/>
    <property type="project" value="UniProtKB-UniRule"/>
</dbReference>
<comment type="subcellular location">
    <subcellularLocation>
        <location evidence="1">Secreted</location>
        <location evidence="1">Extracellular space</location>
        <location evidence="1">Extracellular matrix</location>
    </subcellularLocation>
    <subcellularLocation>
        <location evidence="14">Zona pellucida</location>
    </subcellularLocation>
    <subcellularLocation>
        <location evidence="14">Cell membrane</location>
        <topology evidence="14">Single-pass type I membrane protein</topology>
    </subcellularLocation>
</comment>
<dbReference type="PROSITE" id="PS51034">
    <property type="entry name" value="ZP_2"/>
    <property type="match status" value="1"/>
</dbReference>
<evidence type="ECO:0000256" key="6">
    <source>
        <dbReference type="ARBA" id="ARBA00022530"/>
    </source>
</evidence>
<keyword evidence="18" id="KW-1185">Reference proteome</keyword>
<evidence type="ECO:0000256" key="15">
    <source>
        <dbReference type="SAM" id="MobiDB-lite"/>
    </source>
</evidence>
<dbReference type="Pfam" id="PF23344">
    <property type="entry name" value="ZP-N"/>
    <property type="match status" value="1"/>
</dbReference>
<protein>
    <recommendedName>
        <fullName evidence="3 14">Zona pellucida sperm-binding protein 3</fullName>
    </recommendedName>
</protein>
<keyword evidence="10" id="KW-1133">Transmembrane helix</keyword>
<evidence type="ECO:0000256" key="10">
    <source>
        <dbReference type="ARBA" id="ARBA00022989"/>
    </source>
</evidence>
<dbReference type="InterPro" id="IPR055356">
    <property type="entry name" value="ZP-N"/>
</dbReference>
<evidence type="ECO:0000256" key="13">
    <source>
        <dbReference type="ARBA" id="ARBA00023180"/>
    </source>
</evidence>
<sequence>MKIDALESLLNLTKKSKDVAQGRSFKLLDPEETSLKLDNLDLDQLESQKLQVHEAIHKVKIKPDHDLVPADSVRVECGVDDITVDVKPDFLGNGQLIHSSELSLGDCPIEASTENTFHFQTTLQSCGSTMTLSEEALIYSFSLSYHPFPIGATFILKTSPAEVLIECHYPRHQLVSSEGVRPTWFPLSAQISSNQHLQFKMQLMNEDWSSPRPSSVFLVNDVLHVEVSVVQGHHIPRKLFVDECVATASPSPDSEPRYEFVSNYGCFMDSKLTGAKSFFLQRIQENVLHFKLPAFQFRQQLGHSVFFYCKLKAASVSVPIDPEHKACSYLNEASRWVASDGDNKVCACCNSGCRKKRKRSSGQKAEQWEATTVMGPVLFTSASDDSLQTEPPLSLRQSDVELEPC</sequence>
<evidence type="ECO:0000256" key="9">
    <source>
        <dbReference type="ARBA" id="ARBA00022729"/>
    </source>
</evidence>
<evidence type="ECO:0000256" key="1">
    <source>
        <dbReference type="ARBA" id="ARBA00004498"/>
    </source>
</evidence>
<reference evidence="17 18" key="1">
    <citation type="submission" date="2024-04" db="EMBL/GenBank/DDBJ databases">
        <authorList>
            <person name="Waldvogel A.-M."/>
            <person name="Schoenle A."/>
        </authorList>
    </citation>
    <scope>NUCLEOTIDE SEQUENCE [LARGE SCALE GENOMIC DNA]</scope>
</reference>
<feature type="domain" description="ZP" evidence="16">
    <location>
        <begin position="76"/>
        <end position="334"/>
    </location>
</feature>
<dbReference type="InterPro" id="IPR048290">
    <property type="entry name" value="ZP_chr"/>
</dbReference>
<comment type="PTM">
    <text evidence="14">Proteolytically cleaved before the transmembrane segment to yield the secreted ectodomain incorporated in the zona pellucida.</text>
</comment>
<dbReference type="GO" id="GO:0032190">
    <property type="term" value="F:acrosin binding"/>
    <property type="evidence" value="ECO:0007669"/>
    <property type="project" value="TreeGrafter"/>
</dbReference>
<dbReference type="InterPro" id="IPR001507">
    <property type="entry name" value="ZP_dom"/>
</dbReference>
<proteinExistence type="inferred from homology"/>
<keyword evidence="9 14" id="KW-0732">Signal</keyword>
<keyword evidence="11" id="KW-0472">Membrane</keyword>
<feature type="compositionally biased region" description="Polar residues" evidence="15">
    <location>
        <begin position="382"/>
        <end position="397"/>
    </location>
</feature>
<evidence type="ECO:0000256" key="11">
    <source>
        <dbReference type="ARBA" id="ARBA00023136"/>
    </source>
</evidence>
<evidence type="ECO:0000313" key="18">
    <source>
        <dbReference type="Proteomes" id="UP001497482"/>
    </source>
</evidence>
<dbReference type="AlphaFoldDB" id="A0AAV2LCB1"/>
<dbReference type="GO" id="GO:0035805">
    <property type="term" value="C:egg coat"/>
    <property type="evidence" value="ECO:0007669"/>
    <property type="project" value="UniProtKB-SubCell"/>
</dbReference>
<name>A0AAV2LCB1_KNICA</name>
<dbReference type="InterPro" id="IPR055355">
    <property type="entry name" value="ZP-C"/>
</dbReference>
<dbReference type="PANTHER" id="PTHR11576:SF2">
    <property type="entry name" value="ZONA PELLUCIDA SPERM-BINDING PROTEIN 3"/>
    <property type="match status" value="1"/>
</dbReference>
<dbReference type="Gene3D" id="2.60.40.3210">
    <property type="entry name" value="Zona pellucida, ZP-N domain"/>
    <property type="match status" value="1"/>
</dbReference>
<dbReference type="PANTHER" id="PTHR11576">
    <property type="entry name" value="ZONA PELLUCIDA SPERM-BINDING PROTEIN 3"/>
    <property type="match status" value="1"/>
</dbReference>
<feature type="region of interest" description="Disordered" evidence="15">
    <location>
        <begin position="382"/>
        <end position="405"/>
    </location>
</feature>
<keyword evidence="12 14" id="KW-1015">Disulfide bond</keyword>
<dbReference type="Proteomes" id="UP001497482">
    <property type="component" value="Chromosome 22"/>
</dbReference>
<dbReference type="SMART" id="SM00241">
    <property type="entry name" value="ZP"/>
    <property type="match status" value="1"/>
</dbReference>
<accession>A0AAV2LCB1</accession>
<dbReference type="GO" id="GO:2000344">
    <property type="term" value="P:positive regulation of acrosome reaction"/>
    <property type="evidence" value="ECO:0007669"/>
    <property type="project" value="UniProtKB-UniRule"/>
</dbReference>
<keyword evidence="8" id="KW-0812">Transmembrane</keyword>
<dbReference type="FunFam" id="2.60.40.4100:FF:000002">
    <property type="entry name" value="Zona pellucida sperm-binding protein 3"/>
    <property type="match status" value="1"/>
</dbReference>
<dbReference type="GO" id="GO:0035804">
    <property type="term" value="F:structural constituent of egg coat"/>
    <property type="evidence" value="ECO:0007669"/>
    <property type="project" value="UniProtKB-UniRule"/>
</dbReference>
<dbReference type="GO" id="GO:0035803">
    <property type="term" value="P:egg coat formation"/>
    <property type="evidence" value="ECO:0007669"/>
    <property type="project" value="UniProtKB-UniRule"/>
</dbReference>
<evidence type="ECO:0000256" key="3">
    <source>
        <dbReference type="ARBA" id="ARBA00017980"/>
    </source>
</evidence>
<evidence type="ECO:0000256" key="5">
    <source>
        <dbReference type="ARBA" id="ARBA00022525"/>
    </source>
</evidence>
<evidence type="ECO:0000256" key="8">
    <source>
        <dbReference type="ARBA" id="ARBA00022692"/>
    </source>
</evidence>
<comment type="function">
    <text evidence="14">Component of the zona pellucida, an extracellular matrix surrounding oocytes which mediates sperm binding, induction of the acrosome reaction and prevents post-fertilization polyspermy. The zona pellucida is composed of 3 to 4 glycoproteins, ZP1, ZP2, ZP3, and ZP4. ZP3 is essential for sperm binding and zona matrix formation.</text>
</comment>
<organism evidence="17 18">
    <name type="scientific">Knipowitschia caucasica</name>
    <name type="common">Caucasian dwarf goby</name>
    <name type="synonym">Pomatoschistus caucasicus</name>
    <dbReference type="NCBI Taxonomy" id="637954"/>
    <lineage>
        <taxon>Eukaryota</taxon>
        <taxon>Metazoa</taxon>
        <taxon>Chordata</taxon>
        <taxon>Craniata</taxon>
        <taxon>Vertebrata</taxon>
        <taxon>Euteleostomi</taxon>
        <taxon>Actinopterygii</taxon>
        <taxon>Neopterygii</taxon>
        <taxon>Teleostei</taxon>
        <taxon>Neoteleostei</taxon>
        <taxon>Acanthomorphata</taxon>
        <taxon>Gobiaria</taxon>
        <taxon>Gobiiformes</taxon>
        <taxon>Gobioidei</taxon>
        <taxon>Gobiidae</taxon>
        <taxon>Gobiinae</taxon>
        <taxon>Knipowitschia</taxon>
    </lineage>
</organism>
<keyword evidence="6 14" id="KW-0272">Extracellular matrix</keyword>
<gene>
    <name evidence="17" type="ORF">KC01_LOCUS26614</name>
</gene>
<dbReference type="GO" id="GO:0005886">
    <property type="term" value="C:plasma membrane"/>
    <property type="evidence" value="ECO:0007669"/>
    <property type="project" value="UniProtKB-SubCell"/>
</dbReference>